<comment type="caution">
    <text evidence="3">The sequence shown here is derived from an EMBL/GenBank/DDBJ whole genome shotgun (WGS) entry which is preliminary data.</text>
</comment>
<dbReference type="RefSeq" id="WP_233695619.1">
    <property type="nucleotide sequence ID" value="NZ_JAJNBZ010000002.1"/>
</dbReference>
<organism evidence="3 4">
    <name type="scientific">Paenibacillus profundus</name>
    <dbReference type="NCBI Taxonomy" id="1173085"/>
    <lineage>
        <taxon>Bacteria</taxon>
        <taxon>Bacillati</taxon>
        <taxon>Bacillota</taxon>
        <taxon>Bacilli</taxon>
        <taxon>Bacillales</taxon>
        <taxon>Paenibacillaceae</taxon>
        <taxon>Paenibacillus</taxon>
    </lineage>
</organism>
<name>A0ABS8YD84_9BACL</name>
<proteinExistence type="predicted"/>
<dbReference type="Proteomes" id="UP001199916">
    <property type="component" value="Unassembled WGS sequence"/>
</dbReference>
<keyword evidence="4" id="KW-1185">Reference proteome</keyword>
<keyword evidence="2" id="KW-0812">Transmembrane</keyword>
<gene>
    <name evidence="3" type="ORF">LQV63_03195</name>
</gene>
<protein>
    <recommendedName>
        <fullName evidence="5">YvrJ family protein</fullName>
    </recommendedName>
</protein>
<keyword evidence="2" id="KW-1133">Transmembrane helix</keyword>
<keyword evidence="1" id="KW-0175">Coiled coil</keyword>
<feature type="transmembrane region" description="Helical" evidence="2">
    <location>
        <begin position="6"/>
        <end position="25"/>
    </location>
</feature>
<feature type="coiled-coil region" evidence="1">
    <location>
        <begin position="25"/>
        <end position="52"/>
    </location>
</feature>
<sequence>MEAVDMITNLGFPVVLSFILLRYILQTIGEKFDNLEETIKKLITAIEKINTN</sequence>
<evidence type="ECO:0000313" key="3">
    <source>
        <dbReference type="EMBL" id="MCE5168321.1"/>
    </source>
</evidence>
<evidence type="ECO:0000256" key="2">
    <source>
        <dbReference type="SAM" id="Phobius"/>
    </source>
</evidence>
<reference evidence="3 4" key="1">
    <citation type="submission" date="2021-11" db="EMBL/GenBank/DDBJ databases">
        <title>Draft genome sequence of Paenibacillus profundus YoMME, a new Gram-positive bacteria with exoelectrogenic properties.</title>
        <authorList>
            <person name="Hubenova Y."/>
            <person name="Hubenova E."/>
            <person name="Manasiev Y."/>
            <person name="Peykov S."/>
            <person name="Mitov M."/>
        </authorList>
    </citation>
    <scope>NUCLEOTIDE SEQUENCE [LARGE SCALE GENOMIC DNA]</scope>
    <source>
        <strain evidence="3 4">YoMME</strain>
    </source>
</reference>
<keyword evidence="2" id="KW-0472">Membrane</keyword>
<dbReference type="EMBL" id="JAJNBZ010000002">
    <property type="protein sequence ID" value="MCE5168321.1"/>
    <property type="molecule type" value="Genomic_DNA"/>
</dbReference>
<evidence type="ECO:0000256" key="1">
    <source>
        <dbReference type="SAM" id="Coils"/>
    </source>
</evidence>
<accession>A0ABS8YD84</accession>
<evidence type="ECO:0000313" key="4">
    <source>
        <dbReference type="Proteomes" id="UP001199916"/>
    </source>
</evidence>
<evidence type="ECO:0008006" key="5">
    <source>
        <dbReference type="Google" id="ProtNLM"/>
    </source>
</evidence>